<evidence type="ECO:0000313" key="7">
    <source>
        <dbReference type="Proteomes" id="UP001142810"/>
    </source>
</evidence>
<reference evidence="6" key="1">
    <citation type="submission" date="2022-11" db="EMBL/GenBank/DDBJ databases">
        <title>Alteromonas sp. nov., isolated from sea water of the Qingdao.</title>
        <authorList>
            <person name="Wang Q."/>
        </authorList>
    </citation>
    <scope>NUCLEOTIDE SEQUENCE</scope>
    <source>
        <strain evidence="6">ASW11-7</strain>
    </source>
</reference>
<sequence length="240" mass="26860">MVPRYLYIKSDLLQRIEAGDLKAGEQVASENQLASDYSVSRMTARRAVSELVEEGILARSQGIGTFVADARPMSSILTINNIQHEIESRGHQYSNQLLLHKKMEISAQQSQWIGLEKGSQAFRAQVVHYENGNAVQLEDRFVNPQWAPGFIDQNLNEITAHEYLSKVAPLTEADHTVEAILPTPAQAALLKIDYHQPCLQIKRRTFSARGVVSFALLTHPGNRYRLGGHLNFTTAPKETK</sequence>
<dbReference type="InterPro" id="IPR028978">
    <property type="entry name" value="Chorismate_lyase_/UTRA_dom_sf"/>
</dbReference>
<dbReference type="CDD" id="cd07377">
    <property type="entry name" value="WHTH_GntR"/>
    <property type="match status" value="1"/>
</dbReference>
<dbReference type="Pfam" id="PF07702">
    <property type="entry name" value="UTRA"/>
    <property type="match status" value="1"/>
</dbReference>
<keyword evidence="3" id="KW-0804">Transcription</keyword>
<dbReference type="InterPro" id="IPR036390">
    <property type="entry name" value="WH_DNA-bd_sf"/>
</dbReference>
<organism evidence="6 7">
    <name type="scientific">Alteromonas aquimaris</name>
    <dbReference type="NCBI Taxonomy" id="2998417"/>
    <lineage>
        <taxon>Bacteria</taxon>
        <taxon>Pseudomonadati</taxon>
        <taxon>Pseudomonadota</taxon>
        <taxon>Gammaproteobacteria</taxon>
        <taxon>Alteromonadales</taxon>
        <taxon>Alteromonadaceae</taxon>
        <taxon>Alteromonas/Salinimonas group</taxon>
        <taxon>Alteromonas</taxon>
    </lineage>
</organism>
<keyword evidence="7" id="KW-1185">Reference proteome</keyword>
<dbReference type="SUPFAM" id="SSF64288">
    <property type="entry name" value="Chorismate lyase-like"/>
    <property type="match status" value="1"/>
</dbReference>
<dbReference type="InterPro" id="IPR050679">
    <property type="entry name" value="Bact_HTH_transcr_reg"/>
</dbReference>
<dbReference type="PANTHER" id="PTHR44846">
    <property type="entry name" value="MANNOSYL-D-GLYCERATE TRANSPORT/METABOLISM SYSTEM REPRESSOR MNGR-RELATED"/>
    <property type="match status" value="1"/>
</dbReference>
<proteinExistence type="predicted"/>
<dbReference type="Gene3D" id="3.40.1410.10">
    <property type="entry name" value="Chorismate lyase-like"/>
    <property type="match status" value="1"/>
</dbReference>
<comment type="caution">
    <text evidence="6">The sequence shown here is derived from an EMBL/GenBank/DDBJ whole genome shotgun (WGS) entry which is preliminary data.</text>
</comment>
<keyword evidence="1" id="KW-0805">Transcription regulation</keyword>
<evidence type="ECO:0000256" key="1">
    <source>
        <dbReference type="ARBA" id="ARBA00023015"/>
    </source>
</evidence>
<dbReference type="PROSITE" id="PS50949">
    <property type="entry name" value="HTH_GNTR"/>
    <property type="match status" value="1"/>
</dbReference>
<dbReference type="EMBL" id="JAPFRD010000010">
    <property type="protein sequence ID" value="MCW8108548.1"/>
    <property type="molecule type" value="Genomic_DNA"/>
</dbReference>
<dbReference type="InterPro" id="IPR000524">
    <property type="entry name" value="Tscrpt_reg_HTH_GntR"/>
</dbReference>
<dbReference type="Proteomes" id="UP001142810">
    <property type="component" value="Unassembled WGS sequence"/>
</dbReference>
<dbReference type="Pfam" id="PF00392">
    <property type="entry name" value="GntR"/>
    <property type="match status" value="1"/>
</dbReference>
<accession>A0ABT3P704</accession>
<dbReference type="InterPro" id="IPR036388">
    <property type="entry name" value="WH-like_DNA-bd_sf"/>
</dbReference>
<dbReference type="RefSeq" id="WP_265617275.1">
    <property type="nucleotide sequence ID" value="NZ_JAPFRD010000010.1"/>
</dbReference>
<feature type="domain" description="HTH gntR-type" evidence="5">
    <location>
        <begin position="2"/>
        <end position="70"/>
    </location>
</feature>
<dbReference type="InterPro" id="IPR011663">
    <property type="entry name" value="UTRA"/>
</dbReference>
<evidence type="ECO:0000313" key="6">
    <source>
        <dbReference type="EMBL" id="MCW8108548.1"/>
    </source>
</evidence>
<gene>
    <name evidence="6" type="primary">hutC</name>
    <name evidence="6" type="ORF">OPS25_08570</name>
</gene>
<dbReference type="SMART" id="SM00345">
    <property type="entry name" value="HTH_GNTR"/>
    <property type="match status" value="1"/>
</dbReference>
<dbReference type="NCBIfam" id="TIGR02018">
    <property type="entry name" value="his_ut_repres"/>
    <property type="match status" value="1"/>
</dbReference>
<dbReference type="SUPFAM" id="SSF46785">
    <property type="entry name" value="Winged helix' DNA-binding domain"/>
    <property type="match status" value="1"/>
</dbReference>
<keyword evidence="2" id="KW-0238">DNA-binding</keyword>
<dbReference type="PANTHER" id="PTHR44846:SF16">
    <property type="entry name" value="TRANSCRIPTIONAL REGULATOR PHNF-RELATED"/>
    <property type="match status" value="1"/>
</dbReference>
<dbReference type="Gene3D" id="1.10.10.10">
    <property type="entry name" value="Winged helix-like DNA-binding domain superfamily/Winged helix DNA-binding domain"/>
    <property type="match status" value="1"/>
</dbReference>
<evidence type="ECO:0000256" key="2">
    <source>
        <dbReference type="ARBA" id="ARBA00023125"/>
    </source>
</evidence>
<evidence type="ECO:0000256" key="3">
    <source>
        <dbReference type="ARBA" id="ARBA00023163"/>
    </source>
</evidence>
<protein>
    <recommendedName>
        <fullName evidence="4">Histidine utilization repressor</fullName>
    </recommendedName>
</protein>
<evidence type="ECO:0000259" key="5">
    <source>
        <dbReference type="PROSITE" id="PS50949"/>
    </source>
</evidence>
<dbReference type="PRINTS" id="PR00035">
    <property type="entry name" value="HTHGNTR"/>
</dbReference>
<name>A0ABT3P704_9ALTE</name>
<evidence type="ECO:0000256" key="4">
    <source>
        <dbReference type="NCBIfam" id="TIGR02018"/>
    </source>
</evidence>
<dbReference type="SMART" id="SM00866">
    <property type="entry name" value="UTRA"/>
    <property type="match status" value="1"/>
</dbReference>
<dbReference type="InterPro" id="IPR010248">
    <property type="entry name" value="His_ut_repres"/>
</dbReference>